<keyword evidence="2" id="KW-1185">Reference proteome</keyword>
<dbReference type="Proteomes" id="UP001470230">
    <property type="component" value="Unassembled WGS sequence"/>
</dbReference>
<gene>
    <name evidence="1" type="ORF">M9Y10_030348</name>
</gene>
<organism evidence="1 2">
    <name type="scientific">Tritrichomonas musculus</name>
    <dbReference type="NCBI Taxonomy" id="1915356"/>
    <lineage>
        <taxon>Eukaryota</taxon>
        <taxon>Metamonada</taxon>
        <taxon>Parabasalia</taxon>
        <taxon>Tritrichomonadida</taxon>
        <taxon>Tritrichomonadidae</taxon>
        <taxon>Tritrichomonas</taxon>
    </lineage>
</organism>
<accession>A0ABR2KPL8</accession>
<protein>
    <submittedName>
        <fullName evidence="1">Uncharacterized protein</fullName>
    </submittedName>
</protein>
<dbReference type="EMBL" id="JAPFFF010000004">
    <property type="protein sequence ID" value="KAK8893085.1"/>
    <property type="molecule type" value="Genomic_DNA"/>
</dbReference>
<sequence length="138" mass="17252">METIREYIDKMEKMHKVLLYFIEDEDNKKDSFDKLKYQLYDQKVRENKFKLKTFLYLISKIANEHYRSIDFFTKIENVMKIFKDDFKKYFTNSEIFNIFENNKRILYFLFSENILIPDKSISQMLTSSKYRKRFYRPY</sequence>
<comment type="caution">
    <text evidence="1">The sequence shown here is derived from an EMBL/GenBank/DDBJ whole genome shotgun (WGS) entry which is preliminary data.</text>
</comment>
<name>A0ABR2KPL8_9EUKA</name>
<evidence type="ECO:0000313" key="1">
    <source>
        <dbReference type="EMBL" id="KAK8893085.1"/>
    </source>
</evidence>
<proteinExistence type="predicted"/>
<reference evidence="1 2" key="1">
    <citation type="submission" date="2024-04" db="EMBL/GenBank/DDBJ databases">
        <title>Tritrichomonas musculus Genome.</title>
        <authorList>
            <person name="Alves-Ferreira E."/>
            <person name="Grigg M."/>
            <person name="Lorenzi H."/>
            <person name="Galac M."/>
        </authorList>
    </citation>
    <scope>NUCLEOTIDE SEQUENCE [LARGE SCALE GENOMIC DNA]</scope>
    <source>
        <strain evidence="1 2">EAF2021</strain>
    </source>
</reference>
<evidence type="ECO:0000313" key="2">
    <source>
        <dbReference type="Proteomes" id="UP001470230"/>
    </source>
</evidence>